<feature type="transmembrane region" description="Helical" evidence="7">
    <location>
        <begin position="420"/>
        <end position="438"/>
    </location>
</feature>
<sequence>MEIDLPPPPPLSGHTNGLSSAPLSPTDTLVEEPTLPTKNQPASSDVTVTKTCSITDEKDLHDSTTNTVNVIQDDEQRPSDGPGDGTSTTKKYVLLIVFCLAQFLDAVNNSAIFPAIPTLAIDLNIKTNNTVWVISATQLTFASFLLLSGRISDVYSAKYAFVVGISVLGLISLGMGFVRNQVGLFILRALSGAFGSLTIPSALNLIVRVFPEALEQSRAIATFGTCGTIGNLLGLFIGAIFVEFATWSWVFWFVAIIAVPVSVIAVWLIPNDSDKSASKSKMKGLDLIGVSVLTAALVLFIYGLTTGSNGKWNTVGVIVPLVIAVCLFVSFFYYETRIPEESAALPPRTWKYPNFKVLLGTALMPYFWWTTCFIVFSTYWQDVLQWSAVSSVLRQIPLSIAAFAISFTGPLSRTIHPKRLILTGQIMTIIATILMPFAGGADRYWPIVFPAFAVGSAGTMLVYTHTNIAIFRSTPSRMAGTVGAIFNSALQLGSAIGSAAVTSISTSIDESAVGETAKQQYRGRAAAFWFLLACVVIQALVVLVFYHPKRLELDEDESISSMPTLEEKEEEEKSVSVV</sequence>
<feature type="transmembrane region" description="Helical" evidence="7">
    <location>
        <begin position="314"/>
        <end position="334"/>
    </location>
</feature>
<feature type="compositionally biased region" description="Pro residues" evidence="6">
    <location>
        <begin position="1"/>
        <end position="11"/>
    </location>
</feature>
<feature type="transmembrane region" description="Helical" evidence="7">
    <location>
        <begin position="247"/>
        <end position="270"/>
    </location>
</feature>
<evidence type="ECO:0000259" key="8">
    <source>
        <dbReference type="PROSITE" id="PS50850"/>
    </source>
</evidence>
<dbReference type="GO" id="GO:0016020">
    <property type="term" value="C:membrane"/>
    <property type="evidence" value="ECO:0007669"/>
    <property type="project" value="UniProtKB-SubCell"/>
</dbReference>
<keyword evidence="2" id="KW-0813">Transport</keyword>
<feature type="transmembrane region" description="Helical" evidence="7">
    <location>
        <begin position="129"/>
        <end position="147"/>
    </location>
</feature>
<feature type="transmembrane region" description="Helical" evidence="7">
    <location>
        <begin position="386"/>
        <end position="408"/>
    </location>
</feature>
<feature type="domain" description="Major facilitator superfamily (MFS) profile" evidence="8">
    <location>
        <begin position="94"/>
        <end position="550"/>
    </location>
</feature>
<keyword evidence="10" id="KW-1185">Reference proteome</keyword>
<dbReference type="CDD" id="cd17321">
    <property type="entry name" value="MFS_MMR_MDR_like"/>
    <property type="match status" value="1"/>
</dbReference>
<protein>
    <submittedName>
        <fullName evidence="9">MFS general substrate transporter</fullName>
    </submittedName>
</protein>
<feature type="region of interest" description="Disordered" evidence="6">
    <location>
        <begin position="1"/>
        <end position="85"/>
    </location>
</feature>
<keyword evidence="4 7" id="KW-1133">Transmembrane helix</keyword>
<keyword evidence="3 7" id="KW-0812">Transmembrane</keyword>
<feature type="transmembrane region" description="Helical" evidence="7">
    <location>
        <begin position="92"/>
        <end position="117"/>
    </location>
</feature>
<dbReference type="InterPro" id="IPR020846">
    <property type="entry name" value="MFS_dom"/>
</dbReference>
<organism evidence="9 10">
    <name type="scientific">Schizopora paradoxa</name>
    <dbReference type="NCBI Taxonomy" id="27342"/>
    <lineage>
        <taxon>Eukaryota</taxon>
        <taxon>Fungi</taxon>
        <taxon>Dikarya</taxon>
        <taxon>Basidiomycota</taxon>
        <taxon>Agaricomycotina</taxon>
        <taxon>Agaricomycetes</taxon>
        <taxon>Hymenochaetales</taxon>
        <taxon>Schizoporaceae</taxon>
        <taxon>Schizopora</taxon>
    </lineage>
</organism>
<evidence type="ECO:0000256" key="5">
    <source>
        <dbReference type="ARBA" id="ARBA00023136"/>
    </source>
</evidence>
<feature type="compositionally biased region" description="Polar residues" evidence="6">
    <location>
        <begin position="13"/>
        <end position="27"/>
    </location>
</feature>
<evidence type="ECO:0000256" key="2">
    <source>
        <dbReference type="ARBA" id="ARBA00022448"/>
    </source>
</evidence>
<comment type="subcellular location">
    <subcellularLocation>
        <location evidence="1">Membrane</location>
        <topology evidence="1">Multi-pass membrane protein</topology>
    </subcellularLocation>
</comment>
<gene>
    <name evidence="9" type="ORF">SCHPADRAFT_845434</name>
</gene>
<evidence type="ECO:0000313" key="9">
    <source>
        <dbReference type="EMBL" id="KLO18008.1"/>
    </source>
</evidence>
<dbReference type="GO" id="GO:0022857">
    <property type="term" value="F:transmembrane transporter activity"/>
    <property type="evidence" value="ECO:0007669"/>
    <property type="project" value="InterPro"/>
</dbReference>
<dbReference type="InParanoid" id="A0A0H2S8P5"/>
<evidence type="ECO:0000256" key="6">
    <source>
        <dbReference type="SAM" id="MobiDB-lite"/>
    </source>
</evidence>
<accession>A0A0H2S8P5</accession>
<dbReference type="Gene3D" id="1.20.1250.20">
    <property type="entry name" value="MFS general substrate transporter like domains"/>
    <property type="match status" value="2"/>
</dbReference>
<dbReference type="InterPro" id="IPR011701">
    <property type="entry name" value="MFS"/>
</dbReference>
<feature type="transmembrane region" description="Helical" evidence="7">
    <location>
        <begin position="444"/>
        <end position="463"/>
    </location>
</feature>
<evidence type="ECO:0000256" key="3">
    <source>
        <dbReference type="ARBA" id="ARBA00022692"/>
    </source>
</evidence>
<feature type="transmembrane region" description="Helical" evidence="7">
    <location>
        <begin position="184"/>
        <end position="207"/>
    </location>
</feature>
<feature type="compositionally biased region" description="Polar residues" evidence="6">
    <location>
        <begin position="36"/>
        <end position="54"/>
    </location>
</feature>
<dbReference type="Pfam" id="PF07690">
    <property type="entry name" value="MFS_1"/>
    <property type="match status" value="1"/>
</dbReference>
<name>A0A0H2S8P5_9AGAM</name>
<dbReference type="SUPFAM" id="SSF103473">
    <property type="entry name" value="MFS general substrate transporter"/>
    <property type="match status" value="1"/>
</dbReference>
<dbReference type="Proteomes" id="UP000053477">
    <property type="component" value="Unassembled WGS sequence"/>
</dbReference>
<feature type="transmembrane region" description="Helical" evidence="7">
    <location>
        <begin position="219"/>
        <end position="241"/>
    </location>
</feature>
<feature type="transmembrane region" description="Helical" evidence="7">
    <location>
        <begin position="526"/>
        <end position="546"/>
    </location>
</feature>
<proteinExistence type="predicted"/>
<dbReference type="PROSITE" id="PS50850">
    <property type="entry name" value="MFS"/>
    <property type="match status" value="1"/>
</dbReference>
<dbReference type="PANTHER" id="PTHR42718">
    <property type="entry name" value="MAJOR FACILITATOR SUPERFAMILY MULTIDRUG TRANSPORTER MFSC"/>
    <property type="match status" value="1"/>
</dbReference>
<evidence type="ECO:0000313" key="10">
    <source>
        <dbReference type="Proteomes" id="UP000053477"/>
    </source>
</evidence>
<evidence type="ECO:0000256" key="7">
    <source>
        <dbReference type="SAM" id="Phobius"/>
    </source>
</evidence>
<dbReference type="PANTHER" id="PTHR42718:SF9">
    <property type="entry name" value="MAJOR FACILITATOR SUPERFAMILY MULTIDRUG TRANSPORTER MFSC"/>
    <property type="match status" value="1"/>
</dbReference>
<reference evidence="9 10" key="1">
    <citation type="submission" date="2015-04" db="EMBL/GenBank/DDBJ databases">
        <title>Complete genome sequence of Schizopora paradoxa KUC8140, a cosmopolitan wood degrader in East Asia.</title>
        <authorList>
            <consortium name="DOE Joint Genome Institute"/>
            <person name="Min B."/>
            <person name="Park H."/>
            <person name="Jang Y."/>
            <person name="Kim J.-J."/>
            <person name="Kim K.H."/>
            <person name="Pangilinan J."/>
            <person name="Lipzen A."/>
            <person name="Riley R."/>
            <person name="Grigoriev I.V."/>
            <person name="Spatafora J.W."/>
            <person name="Choi I.-G."/>
        </authorList>
    </citation>
    <scope>NUCLEOTIDE SEQUENCE [LARGE SCALE GENOMIC DNA]</scope>
    <source>
        <strain evidence="9 10">KUC8140</strain>
    </source>
</reference>
<dbReference type="STRING" id="27342.A0A0H2S8P5"/>
<feature type="transmembrane region" description="Helical" evidence="7">
    <location>
        <begin position="159"/>
        <end position="178"/>
    </location>
</feature>
<keyword evidence="5 7" id="KW-0472">Membrane</keyword>
<dbReference type="EMBL" id="KQ085898">
    <property type="protein sequence ID" value="KLO18008.1"/>
    <property type="molecule type" value="Genomic_DNA"/>
</dbReference>
<feature type="transmembrane region" description="Helical" evidence="7">
    <location>
        <begin position="355"/>
        <end position="380"/>
    </location>
</feature>
<dbReference type="OrthoDB" id="440755at2759"/>
<evidence type="ECO:0000256" key="1">
    <source>
        <dbReference type="ARBA" id="ARBA00004141"/>
    </source>
</evidence>
<evidence type="ECO:0000256" key="4">
    <source>
        <dbReference type="ARBA" id="ARBA00022989"/>
    </source>
</evidence>
<feature type="transmembrane region" description="Helical" evidence="7">
    <location>
        <begin position="282"/>
        <end position="302"/>
    </location>
</feature>
<dbReference type="InterPro" id="IPR036259">
    <property type="entry name" value="MFS_trans_sf"/>
</dbReference>
<dbReference type="AlphaFoldDB" id="A0A0H2S8P5"/>